<feature type="non-terminal residue" evidence="2">
    <location>
        <position position="1"/>
    </location>
</feature>
<dbReference type="AlphaFoldDB" id="A0A0L0F4N0"/>
<name>A0A0L0F4N0_9EUKA</name>
<accession>A0A0L0F4N0</accession>
<feature type="compositionally biased region" description="Polar residues" evidence="1">
    <location>
        <begin position="99"/>
        <end position="110"/>
    </location>
</feature>
<evidence type="ECO:0000256" key="1">
    <source>
        <dbReference type="SAM" id="MobiDB-lite"/>
    </source>
</evidence>
<reference evidence="2 3" key="1">
    <citation type="submission" date="2011-02" db="EMBL/GenBank/DDBJ databases">
        <title>The Genome Sequence of Sphaeroforma arctica JP610.</title>
        <authorList>
            <consortium name="The Broad Institute Genome Sequencing Platform"/>
            <person name="Russ C."/>
            <person name="Cuomo C."/>
            <person name="Young S.K."/>
            <person name="Zeng Q."/>
            <person name="Gargeya S."/>
            <person name="Alvarado L."/>
            <person name="Berlin A."/>
            <person name="Chapman S.B."/>
            <person name="Chen Z."/>
            <person name="Freedman E."/>
            <person name="Gellesch M."/>
            <person name="Goldberg J."/>
            <person name="Griggs A."/>
            <person name="Gujja S."/>
            <person name="Heilman E."/>
            <person name="Heiman D."/>
            <person name="Howarth C."/>
            <person name="Mehta T."/>
            <person name="Neiman D."/>
            <person name="Pearson M."/>
            <person name="Roberts A."/>
            <person name="Saif S."/>
            <person name="Shea T."/>
            <person name="Shenoy N."/>
            <person name="Sisk P."/>
            <person name="Stolte C."/>
            <person name="Sykes S."/>
            <person name="White J."/>
            <person name="Yandava C."/>
            <person name="Burger G."/>
            <person name="Gray M.W."/>
            <person name="Holland P.W.H."/>
            <person name="King N."/>
            <person name="Lang F.B.F."/>
            <person name="Roger A.J."/>
            <person name="Ruiz-Trillo I."/>
            <person name="Haas B."/>
            <person name="Nusbaum C."/>
            <person name="Birren B."/>
        </authorList>
    </citation>
    <scope>NUCLEOTIDE SEQUENCE [LARGE SCALE GENOMIC DNA]</scope>
    <source>
        <strain evidence="2 3">JP610</strain>
    </source>
</reference>
<keyword evidence="3" id="KW-1185">Reference proteome</keyword>
<feature type="compositionally biased region" description="Basic and acidic residues" evidence="1">
    <location>
        <begin position="125"/>
        <end position="136"/>
    </location>
</feature>
<evidence type="ECO:0000313" key="2">
    <source>
        <dbReference type="EMBL" id="KNC71637.1"/>
    </source>
</evidence>
<protein>
    <submittedName>
        <fullName evidence="2">Uncharacterized protein</fullName>
    </submittedName>
</protein>
<proteinExistence type="predicted"/>
<dbReference type="EMBL" id="KQ248410">
    <property type="protein sequence ID" value="KNC71637.1"/>
    <property type="molecule type" value="Genomic_DNA"/>
</dbReference>
<feature type="region of interest" description="Disordered" evidence="1">
    <location>
        <begin position="48"/>
        <end position="147"/>
    </location>
</feature>
<dbReference type="RefSeq" id="XP_014145539.1">
    <property type="nucleotide sequence ID" value="XM_014290064.1"/>
</dbReference>
<dbReference type="Proteomes" id="UP000054560">
    <property type="component" value="Unassembled WGS sequence"/>
</dbReference>
<dbReference type="GeneID" id="25916329"/>
<sequence length="181" mass="20475">ITVSLTVTDLVLKVLNPHNGRESLSMHVQDLMLQTNCEYVLANTRHLGIKPESKGPKQRANRGSYQRPEPQMEANAPKLVNLEPPGQDNNNTREHEHAQVNTDNAQAQTHTHTDMHDNANVGGDQEERLRSDDQGTHHTHKTFKMDLNDIMGKRKGRHANEGTADNRSLGNPVRVRGFIWW</sequence>
<gene>
    <name evidence="2" type="ORF">SARC_15825</name>
</gene>
<organism evidence="2 3">
    <name type="scientific">Sphaeroforma arctica JP610</name>
    <dbReference type="NCBI Taxonomy" id="667725"/>
    <lineage>
        <taxon>Eukaryota</taxon>
        <taxon>Ichthyosporea</taxon>
        <taxon>Ichthyophonida</taxon>
        <taxon>Sphaeroforma</taxon>
    </lineage>
</organism>
<evidence type="ECO:0000313" key="3">
    <source>
        <dbReference type="Proteomes" id="UP000054560"/>
    </source>
</evidence>